<evidence type="ECO:0000256" key="1">
    <source>
        <dbReference type="ARBA" id="ARBA00023015"/>
    </source>
</evidence>
<reference evidence="5 6" key="1">
    <citation type="submission" date="2019-07" db="EMBL/GenBank/DDBJ databases">
        <title>De Novo Assembly of kiwifruit Actinidia rufa.</title>
        <authorList>
            <person name="Sugita-Konishi S."/>
            <person name="Sato K."/>
            <person name="Mori E."/>
            <person name="Abe Y."/>
            <person name="Kisaki G."/>
            <person name="Hamano K."/>
            <person name="Suezawa K."/>
            <person name="Otani M."/>
            <person name="Fukuda T."/>
            <person name="Manabe T."/>
            <person name="Gomi K."/>
            <person name="Tabuchi M."/>
            <person name="Akimitsu K."/>
            <person name="Kataoka I."/>
        </authorList>
    </citation>
    <scope>NUCLEOTIDE SEQUENCE [LARGE SCALE GENOMIC DNA]</scope>
    <source>
        <strain evidence="6">cv. Fuchu</strain>
    </source>
</reference>
<dbReference type="AlphaFoldDB" id="A0A7J0GP76"/>
<evidence type="ECO:0000313" key="6">
    <source>
        <dbReference type="Proteomes" id="UP000585474"/>
    </source>
</evidence>
<accession>A0A7J0GP76</accession>
<keyword evidence="6" id="KW-1185">Reference proteome</keyword>
<comment type="caution">
    <text evidence="5">The sequence shown here is derived from an EMBL/GenBank/DDBJ whole genome shotgun (WGS) entry which is preliminary data.</text>
</comment>
<organism evidence="5 6">
    <name type="scientific">Actinidia rufa</name>
    <dbReference type="NCBI Taxonomy" id="165716"/>
    <lineage>
        <taxon>Eukaryota</taxon>
        <taxon>Viridiplantae</taxon>
        <taxon>Streptophyta</taxon>
        <taxon>Embryophyta</taxon>
        <taxon>Tracheophyta</taxon>
        <taxon>Spermatophyta</taxon>
        <taxon>Magnoliopsida</taxon>
        <taxon>eudicotyledons</taxon>
        <taxon>Gunneridae</taxon>
        <taxon>Pentapetalae</taxon>
        <taxon>asterids</taxon>
        <taxon>Ericales</taxon>
        <taxon>Actinidiaceae</taxon>
        <taxon>Actinidia</taxon>
    </lineage>
</organism>
<keyword evidence="1" id="KW-0805">Transcription regulation</keyword>
<feature type="short sequence motif" description="VHIID" evidence="3">
    <location>
        <begin position="171"/>
        <end position="175"/>
    </location>
</feature>
<keyword evidence="4" id="KW-0812">Transmembrane</keyword>
<protein>
    <submittedName>
        <fullName evidence="5">Uncharacterized protein</fullName>
    </submittedName>
</protein>
<dbReference type="EMBL" id="BJWL01000023">
    <property type="protein sequence ID" value="GFZ12626.1"/>
    <property type="molecule type" value="Genomic_DNA"/>
</dbReference>
<gene>
    <name evidence="5" type="ORF">Acr_23g0010110</name>
</gene>
<dbReference type="Proteomes" id="UP000585474">
    <property type="component" value="Unassembled WGS sequence"/>
</dbReference>
<comment type="similarity">
    <text evidence="3">Belongs to the GRAS family.</text>
</comment>
<keyword evidence="2" id="KW-0804">Transcription</keyword>
<dbReference type="PROSITE" id="PS50985">
    <property type="entry name" value="GRAS"/>
    <property type="match status" value="1"/>
</dbReference>
<comment type="caution">
    <text evidence="3">Lacks conserved residue(s) required for the propagation of feature annotation.</text>
</comment>
<dbReference type="Pfam" id="PF03514">
    <property type="entry name" value="GRAS"/>
    <property type="match status" value="1"/>
</dbReference>
<dbReference type="InterPro" id="IPR005202">
    <property type="entry name" value="TF_GRAS"/>
</dbReference>
<keyword evidence="4" id="KW-1133">Transmembrane helix</keyword>
<evidence type="ECO:0000256" key="4">
    <source>
        <dbReference type="SAM" id="Phobius"/>
    </source>
</evidence>
<feature type="transmembrane region" description="Helical" evidence="4">
    <location>
        <begin position="110"/>
        <end position="128"/>
    </location>
</feature>
<evidence type="ECO:0000256" key="3">
    <source>
        <dbReference type="PROSITE-ProRule" id="PRU01191"/>
    </source>
</evidence>
<evidence type="ECO:0000256" key="2">
    <source>
        <dbReference type="ARBA" id="ARBA00023163"/>
    </source>
</evidence>
<evidence type="ECO:0000313" key="5">
    <source>
        <dbReference type="EMBL" id="GFZ12626.1"/>
    </source>
</evidence>
<name>A0A7J0GP76_9ERIC</name>
<sequence>MVEEEVVSLPFMTGLVCEYCVVEGECYPVCWSVGALSSELYTMRVCLGVGPCLIDFGFAVWSALFLRGKIFCVIVRFGVEGSPNRFHDILFALVSLHSWGIVYVPCLVPGCVVGASLVVAMAVMTLDFPKAAWNLLLRLGLAPLSPPPPPSTTEEFANDAITQAAQGKNSLHIIDRGTLETLQWPSLIRSLASRADGPPKSVCITAVLGDLQNPCSFDLQSSIKSSIDEAGHKGFL</sequence>
<keyword evidence="4" id="KW-0472">Membrane</keyword>
<proteinExistence type="inferred from homology"/>